<dbReference type="Pfam" id="PF01593">
    <property type="entry name" value="Amino_oxidase"/>
    <property type="match status" value="1"/>
</dbReference>
<accession>A0A2N3LA29</accession>
<dbReference type="InterPro" id="IPR036188">
    <property type="entry name" value="FAD/NAD-bd_sf"/>
</dbReference>
<evidence type="ECO:0000313" key="2">
    <source>
        <dbReference type="EMBL" id="PKR59628.1"/>
    </source>
</evidence>
<dbReference type="Proteomes" id="UP000233332">
    <property type="component" value="Unassembled WGS sequence"/>
</dbReference>
<feature type="domain" description="Amine oxidase" evidence="1">
    <location>
        <begin position="173"/>
        <end position="353"/>
    </location>
</feature>
<organism evidence="2 3">
    <name type="scientific">Thalassospira lohafexi</name>
    <dbReference type="NCBI Taxonomy" id="744227"/>
    <lineage>
        <taxon>Bacteria</taxon>
        <taxon>Pseudomonadati</taxon>
        <taxon>Pseudomonadota</taxon>
        <taxon>Alphaproteobacteria</taxon>
        <taxon>Rhodospirillales</taxon>
        <taxon>Thalassospiraceae</taxon>
        <taxon>Thalassospira</taxon>
    </lineage>
</organism>
<name>A0A2N3LA29_9PROT</name>
<dbReference type="Gene3D" id="3.90.660.10">
    <property type="match status" value="1"/>
</dbReference>
<dbReference type="SUPFAM" id="SSF51905">
    <property type="entry name" value="FAD/NAD(P)-binding domain"/>
    <property type="match status" value="1"/>
</dbReference>
<dbReference type="InterPro" id="IPR002937">
    <property type="entry name" value="Amino_oxidase"/>
</dbReference>
<evidence type="ECO:0000313" key="3">
    <source>
        <dbReference type="Proteomes" id="UP000233332"/>
    </source>
</evidence>
<comment type="caution">
    <text evidence="2">The sequence shown here is derived from an EMBL/GenBank/DDBJ whole genome shotgun (WGS) entry which is preliminary data.</text>
</comment>
<gene>
    <name evidence="2" type="ORF">COO92_06300</name>
</gene>
<dbReference type="Gene3D" id="3.50.50.60">
    <property type="entry name" value="FAD/NAD(P)-binding domain"/>
    <property type="match status" value="1"/>
</dbReference>
<proteinExistence type="predicted"/>
<dbReference type="PRINTS" id="PR00419">
    <property type="entry name" value="ADXRDTASE"/>
</dbReference>
<protein>
    <submittedName>
        <fullName evidence="2">FAD-dependent oxidoreductase</fullName>
    </submittedName>
</protein>
<sequence length="359" mass="39445">MPQINIAVIGAGMAGLKAASTLYNIGMNVTVFEKSRGLGGRLASRRTDFGHFNHGAQYVTARNPGFDAFLRQATDHKSARNWRPNLHRGDIESGSIYPTKETSQNPDTISQLDQTAQTSTVGNLAVDCWFQGAPQMNKLIHPLVDEFGIKKQHRIIAIEPSGPRQFILHDDLDGAFGPFDGVIVSAPAPQTADILRPLSPRFDPIGDVVMAPCWAVMVAFEKPLPTAFDAMLYPSPEISWAARSTQNEGVFHTRTPDPWVLHATPQWSRDHLEEDKDRVIEKLLSALRAASGVKLPELHSIAAHRWRYARTEVPLGKSYLNGMNGRVIAAGDWCLGARVEAAWRSGQTAAHAMMETLIG</sequence>
<dbReference type="GO" id="GO:0016491">
    <property type="term" value="F:oxidoreductase activity"/>
    <property type="evidence" value="ECO:0007669"/>
    <property type="project" value="InterPro"/>
</dbReference>
<dbReference type="RefSeq" id="WP_101300679.1">
    <property type="nucleotide sequence ID" value="NZ_NXGX01000002.1"/>
</dbReference>
<dbReference type="PANTHER" id="PTHR16128">
    <property type="entry name" value="FAD/NAD(P)-BINDING OXIDOREDUCTASE FAMILY PROTEIN"/>
    <property type="match status" value="1"/>
</dbReference>
<evidence type="ECO:0000259" key="1">
    <source>
        <dbReference type="Pfam" id="PF01593"/>
    </source>
</evidence>
<dbReference type="PANTHER" id="PTHR16128:SF5">
    <property type="entry name" value="FAD_NAD(P)-BINDING OXIDOREDUCTASE FAMILY PROTEIN"/>
    <property type="match status" value="1"/>
</dbReference>
<dbReference type="Pfam" id="PF13450">
    <property type="entry name" value="NAD_binding_8"/>
    <property type="match status" value="1"/>
</dbReference>
<keyword evidence="3" id="KW-1185">Reference proteome</keyword>
<dbReference type="AlphaFoldDB" id="A0A2N3LA29"/>
<dbReference type="EMBL" id="NXGX01000002">
    <property type="protein sequence ID" value="PKR59628.1"/>
    <property type="molecule type" value="Genomic_DNA"/>
</dbReference>
<reference evidence="2 3" key="1">
    <citation type="submission" date="2017-09" db="EMBL/GenBank/DDBJ databases">
        <title>Biodiversity and function of Thalassospira species in the particle-attached aromatic-hydrocarbon-degrading consortia from the surface seawater of the China South Sea.</title>
        <authorList>
            <person name="Dong C."/>
            <person name="Lai Q."/>
            <person name="Shao Z."/>
        </authorList>
    </citation>
    <scope>NUCLEOTIDE SEQUENCE [LARGE SCALE GENOMIC DNA]</scope>
    <source>
        <strain evidence="2 3">139Z-12</strain>
    </source>
</reference>